<evidence type="ECO:0000256" key="2">
    <source>
        <dbReference type="SAM" id="SignalP"/>
    </source>
</evidence>
<comment type="similarity">
    <text evidence="1">Belongs to the N-acetylmuramoyl-L-alanine amidase 2 family.</text>
</comment>
<reference evidence="4 5" key="1">
    <citation type="submission" date="2019-07" db="EMBL/GenBank/DDBJ databases">
        <title>Whole genome shotgun sequence of Cellulomonas xylanilytica NBRC 101102.</title>
        <authorList>
            <person name="Hosoyama A."/>
            <person name="Uohara A."/>
            <person name="Ohji S."/>
            <person name="Ichikawa N."/>
        </authorList>
    </citation>
    <scope>NUCLEOTIDE SEQUENCE [LARGE SCALE GENOMIC DNA]</scope>
    <source>
        <strain evidence="4 5">NBRC 101102</strain>
    </source>
</reference>
<evidence type="ECO:0000256" key="1">
    <source>
        <dbReference type="ARBA" id="ARBA00007553"/>
    </source>
</evidence>
<dbReference type="InterPro" id="IPR028994">
    <property type="entry name" value="Integrin_alpha_N"/>
</dbReference>
<gene>
    <name evidence="4" type="ORF">CXY01_21490</name>
</gene>
<dbReference type="InterPro" id="IPR006619">
    <property type="entry name" value="PGRP_domain_met/bac"/>
</dbReference>
<dbReference type="PANTHER" id="PTHR11022">
    <property type="entry name" value="PEPTIDOGLYCAN RECOGNITION PROTEIN"/>
    <property type="match status" value="1"/>
</dbReference>
<sequence length="990" mass="101041">MSRQLTTALLVTALLAVPLVAVPASAATAAEPTRAASVDELDLDGVDGSAAAELPATPPVPAETLDGASGSVALDQADEPTAEEPTAEEPAPDVLTAELDTALFSVLGVTWDAGPQDAVIRYRVRQAGEWTAWEAVAAGDVAPDTGLADDSPTGARAAADPIVAIDADGLQLWAESASGEVTGLKAVLVDPGVQAGDDAAAVAAAAVPVPGQPAIVSRAGWGADESLRSCPPEYSTQMVSAAVHHTASTNSYGPDDVPALLRGFYAYHTRPEAEGGRGWCDIGYNFLVDRYGRVFEGRAGGITATVVGVHTGGFNSRTIGIAAIGDFSSVAVPDVLTEALASLIAWKFSIHGISAGTDVTMISGGGASKFPAGTAVTFSTIYGHRDAQLTSCPGQNLYNLLPYLRTRVAELANASVGASPRGVWDSVTTTATSLTVAGWAFDPETADPIVVEVRVDGALSTVLADRNRPDIGALYPAVGPRHGFSLTVPRAGGTYVVCLAAANVLNGTTVSLGCRTVTVRNQAPIGAVDSVVVTRTGVTVAGWVLDPDTSASTQAHVYIDGVGIAVTADRPRPDIGAAFGKGSAHGFTVTRALAAGDHSMCAYSIDSAGGAHTLLLCQAFTVRARPASGLWPMLDVVHAVPGGGMNLWEVSLASADPARGKPLLTGTLGAGGFRYGDSRTTTGRFGNVTGRDDGSPDRLVAHNQPGGGILLWVVGGGPDTGPRIWADLRGGGWSWADSEQLVGDVNGDKLDDVVSVHRSRVGAGVGTNVWAHLNTGAGFAAPALWATIAPTGAPGGDVPASSVPFRDSRYLLGDTDGDGRADLVTVHRSRAGASAITYAVWRSTGSGLATPASTTSADAGGGWRFDLSRDVLANVDGRGGKELVTVHHQPGDGVLLWSRTLGSGRFGAPTIRADLRTGGWSWTGSRQSAADVDGDGDDEVVTVHAQPGGGELVWVHPSGASGPQAPVLVADLRGGGWSYSASRESIGLLR</sequence>
<dbReference type="Gene3D" id="3.40.80.10">
    <property type="entry name" value="Peptidoglycan recognition protein-like"/>
    <property type="match status" value="1"/>
</dbReference>
<dbReference type="OrthoDB" id="514320at2"/>
<dbReference type="RefSeq" id="WP_146927424.1">
    <property type="nucleotide sequence ID" value="NZ_BJUB01000006.1"/>
</dbReference>
<protein>
    <recommendedName>
        <fullName evidence="3">Peptidoglycan recognition protein family domain-containing protein</fullName>
    </recommendedName>
</protein>
<accession>A0A510V424</accession>
<feature type="signal peptide" evidence="2">
    <location>
        <begin position="1"/>
        <end position="26"/>
    </location>
</feature>
<dbReference type="AlphaFoldDB" id="A0A510V424"/>
<dbReference type="PANTHER" id="PTHR11022:SF41">
    <property type="entry name" value="PEPTIDOGLYCAN-RECOGNITION PROTEIN LC-RELATED"/>
    <property type="match status" value="1"/>
</dbReference>
<dbReference type="Pfam" id="PF01510">
    <property type="entry name" value="Amidase_2"/>
    <property type="match status" value="1"/>
</dbReference>
<proteinExistence type="inferred from homology"/>
<dbReference type="InterPro" id="IPR002502">
    <property type="entry name" value="Amidase_domain"/>
</dbReference>
<dbReference type="SUPFAM" id="SSF69318">
    <property type="entry name" value="Integrin alpha N-terminal domain"/>
    <property type="match status" value="1"/>
</dbReference>
<dbReference type="CDD" id="cd06583">
    <property type="entry name" value="PGRP"/>
    <property type="match status" value="1"/>
</dbReference>
<dbReference type="GO" id="GO:0009253">
    <property type="term" value="P:peptidoglycan catabolic process"/>
    <property type="evidence" value="ECO:0007669"/>
    <property type="project" value="InterPro"/>
</dbReference>
<feature type="chain" id="PRO_5021710244" description="Peptidoglycan recognition protein family domain-containing protein" evidence="2">
    <location>
        <begin position="27"/>
        <end position="990"/>
    </location>
</feature>
<comment type="caution">
    <text evidence="4">The sequence shown here is derived from an EMBL/GenBank/DDBJ whole genome shotgun (WGS) entry which is preliminary data.</text>
</comment>
<dbReference type="Proteomes" id="UP000321118">
    <property type="component" value="Unassembled WGS sequence"/>
</dbReference>
<organism evidence="4 5">
    <name type="scientific">Cellulomonas xylanilytica</name>
    <dbReference type="NCBI Taxonomy" id="233583"/>
    <lineage>
        <taxon>Bacteria</taxon>
        <taxon>Bacillati</taxon>
        <taxon>Actinomycetota</taxon>
        <taxon>Actinomycetes</taxon>
        <taxon>Micrococcales</taxon>
        <taxon>Cellulomonadaceae</taxon>
        <taxon>Cellulomonas</taxon>
    </lineage>
</organism>
<dbReference type="SUPFAM" id="SSF55846">
    <property type="entry name" value="N-acetylmuramoyl-L-alanine amidase-like"/>
    <property type="match status" value="1"/>
</dbReference>
<dbReference type="InterPro" id="IPR036505">
    <property type="entry name" value="Amidase/PGRP_sf"/>
</dbReference>
<evidence type="ECO:0000259" key="3">
    <source>
        <dbReference type="SMART" id="SM00701"/>
    </source>
</evidence>
<keyword evidence="5" id="KW-1185">Reference proteome</keyword>
<feature type="domain" description="Peptidoglycan recognition protein family" evidence="3">
    <location>
        <begin position="213"/>
        <end position="366"/>
    </location>
</feature>
<evidence type="ECO:0000313" key="5">
    <source>
        <dbReference type="Proteomes" id="UP000321118"/>
    </source>
</evidence>
<dbReference type="SMART" id="SM00701">
    <property type="entry name" value="PGRP"/>
    <property type="match status" value="1"/>
</dbReference>
<evidence type="ECO:0000313" key="4">
    <source>
        <dbReference type="EMBL" id="GEK21629.1"/>
    </source>
</evidence>
<keyword evidence="2" id="KW-0732">Signal</keyword>
<name>A0A510V424_9CELL</name>
<dbReference type="EMBL" id="BJUB01000006">
    <property type="protein sequence ID" value="GEK21629.1"/>
    <property type="molecule type" value="Genomic_DNA"/>
</dbReference>
<dbReference type="GO" id="GO:0008745">
    <property type="term" value="F:N-acetylmuramoyl-L-alanine amidase activity"/>
    <property type="evidence" value="ECO:0007669"/>
    <property type="project" value="InterPro"/>
</dbReference>
<dbReference type="GO" id="GO:0008270">
    <property type="term" value="F:zinc ion binding"/>
    <property type="evidence" value="ECO:0007669"/>
    <property type="project" value="InterPro"/>
</dbReference>
<dbReference type="InterPro" id="IPR015510">
    <property type="entry name" value="PGRP"/>
</dbReference>